<dbReference type="GO" id="GO:0004252">
    <property type="term" value="F:serine-type endopeptidase activity"/>
    <property type="evidence" value="ECO:0007669"/>
    <property type="project" value="InterPro"/>
</dbReference>
<organism evidence="6">
    <name type="scientific">Haloferax sp. CBA1149</name>
    <dbReference type="NCBI Taxonomy" id="2650753"/>
    <lineage>
        <taxon>Archaea</taxon>
        <taxon>Methanobacteriati</taxon>
        <taxon>Methanobacteriota</taxon>
        <taxon>Stenosarchaea group</taxon>
        <taxon>Halobacteria</taxon>
        <taxon>Halobacteriales</taxon>
        <taxon>Haloferacaceae</taxon>
        <taxon>Haloferax</taxon>
    </lineage>
</organism>
<dbReference type="GO" id="GO:0009003">
    <property type="term" value="F:signal peptidase activity"/>
    <property type="evidence" value="ECO:0007669"/>
    <property type="project" value="UniProtKB-EC"/>
</dbReference>
<keyword evidence="4 5" id="KW-0472">Membrane</keyword>
<evidence type="ECO:0000256" key="1">
    <source>
        <dbReference type="ARBA" id="ARBA00004370"/>
    </source>
</evidence>
<evidence type="ECO:0000313" key="6">
    <source>
        <dbReference type="EMBL" id="KAB1187475.1"/>
    </source>
</evidence>
<dbReference type="InterPro" id="IPR001733">
    <property type="entry name" value="Peptidase_S26B"/>
</dbReference>
<dbReference type="SUPFAM" id="SSF51306">
    <property type="entry name" value="LexA/Signal peptidase"/>
    <property type="match status" value="1"/>
</dbReference>
<keyword evidence="2 5" id="KW-0812">Transmembrane</keyword>
<keyword evidence="6" id="KW-0378">Hydrolase</keyword>
<feature type="transmembrane region" description="Helical" evidence="5">
    <location>
        <begin position="167"/>
        <end position="189"/>
    </location>
</feature>
<dbReference type="EMBL" id="VZUS01000001">
    <property type="protein sequence ID" value="KAB1187475.1"/>
    <property type="molecule type" value="Genomic_DNA"/>
</dbReference>
<keyword evidence="3 5" id="KW-1133">Transmembrane helix</keyword>
<dbReference type="EC" id="3.4.21.89" evidence="6"/>
<name>A0A643K2Z1_9EURY</name>
<evidence type="ECO:0000256" key="3">
    <source>
        <dbReference type="ARBA" id="ARBA00022989"/>
    </source>
</evidence>
<dbReference type="GO" id="GO:0006465">
    <property type="term" value="P:signal peptide processing"/>
    <property type="evidence" value="ECO:0007669"/>
    <property type="project" value="InterPro"/>
</dbReference>
<feature type="transmembrane region" description="Helical" evidence="5">
    <location>
        <begin position="339"/>
        <end position="363"/>
    </location>
</feature>
<reference evidence="6" key="1">
    <citation type="submission" date="2019-09" db="EMBL/GenBank/DDBJ databases">
        <title>Genomic analysis of Haloferax sp. CBA1149.</title>
        <authorList>
            <person name="Roh S.W."/>
        </authorList>
    </citation>
    <scope>NUCLEOTIDE SEQUENCE</scope>
    <source>
        <strain evidence="6">CBA1149</strain>
    </source>
</reference>
<dbReference type="GO" id="GO:0016020">
    <property type="term" value="C:membrane"/>
    <property type="evidence" value="ECO:0007669"/>
    <property type="project" value="UniProtKB-SubCell"/>
</dbReference>
<protein>
    <submittedName>
        <fullName evidence="6">Signal peptidase I</fullName>
        <ecNumber evidence="6">3.4.21.89</ecNumber>
    </submittedName>
</protein>
<dbReference type="CDD" id="cd06530">
    <property type="entry name" value="S26_SPase_I"/>
    <property type="match status" value="1"/>
</dbReference>
<feature type="transmembrane region" description="Helical" evidence="5">
    <location>
        <begin position="210"/>
        <end position="229"/>
    </location>
</feature>
<evidence type="ECO:0000256" key="4">
    <source>
        <dbReference type="ARBA" id="ARBA00023136"/>
    </source>
</evidence>
<comment type="subcellular location">
    <subcellularLocation>
        <location evidence="1">Membrane</location>
    </subcellularLocation>
</comment>
<comment type="caution">
    <text evidence="6">The sequence shown here is derived from an EMBL/GenBank/DDBJ whole genome shotgun (WGS) entry which is preliminary data.</text>
</comment>
<evidence type="ECO:0000256" key="2">
    <source>
        <dbReference type="ARBA" id="ARBA00022692"/>
    </source>
</evidence>
<proteinExistence type="predicted"/>
<evidence type="ECO:0000256" key="5">
    <source>
        <dbReference type="SAM" id="Phobius"/>
    </source>
</evidence>
<dbReference type="InterPro" id="IPR019533">
    <property type="entry name" value="Peptidase_S26"/>
</dbReference>
<sequence>MKVSELVEYAVIAVLLLAVVALLFGQALGQPILLGYVETGSMEPTMEPGDGFVAIPSVLTDAPEAGDVVVFQAEELHGGGLTTHRVVRHTSEGYVTRGDANPFTDQDNVEPPVRESQIVAEALQLNGEVVVIPGLGTGVQALHGAVGAVAGVFAGLPGLSSLLRGEFSPMLLVGIGGGLIVLSLVVDVFGSSRPAGTRSRRRPNYLSIGVILLILVVLISAPATVSMVLGSGTTTVDIVSSQSPSENPLVVSPGESATVEYRLINKGYVPMMTVVEAGHPDVTFGQTVFVVSGQESATTTLTIRAPQQTGAYTREITEQRYLPILPQSLILTLHAIHPWVAIAAIDVLLVVGALALGIVTLGMSPVRLRTVGRNISFVEQLKRRFL</sequence>
<dbReference type="RefSeq" id="WP_151136161.1">
    <property type="nucleotide sequence ID" value="NZ_VZUS01000001.1"/>
</dbReference>
<dbReference type="InterPro" id="IPR036286">
    <property type="entry name" value="LexA/Signal_pep-like_sf"/>
</dbReference>
<gene>
    <name evidence="6" type="ORF">Hfx1149_05295</name>
</gene>
<dbReference type="NCBIfam" id="TIGR02228">
    <property type="entry name" value="sigpep_I_arch"/>
    <property type="match status" value="1"/>
</dbReference>
<accession>A0A643K2Z1</accession>
<dbReference type="AlphaFoldDB" id="A0A643K2Z1"/>